<proteinExistence type="inferred from homology"/>
<feature type="domain" description="Type I restriction modification DNA specificity" evidence="4">
    <location>
        <begin position="277"/>
        <end position="370"/>
    </location>
</feature>
<feature type="domain" description="Type I restriction modification DNA specificity" evidence="4">
    <location>
        <begin position="16"/>
        <end position="187"/>
    </location>
</feature>
<dbReference type="GO" id="GO:0009307">
    <property type="term" value="P:DNA restriction-modification system"/>
    <property type="evidence" value="ECO:0007669"/>
    <property type="project" value="UniProtKB-KW"/>
</dbReference>
<evidence type="ECO:0000256" key="3">
    <source>
        <dbReference type="ARBA" id="ARBA00023125"/>
    </source>
</evidence>
<reference evidence="5" key="1">
    <citation type="submission" date="2016-03" db="EMBL/GenBank/DDBJ databases">
        <authorList>
            <person name="Ploux O."/>
        </authorList>
    </citation>
    <scope>NUCLEOTIDE SEQUENCE</scope>
    <source>
        <strain evidence="5">UC10</strain>
    </source>
</reference>
<dbReference type="SUPFAM" id="SSF116734">
    <property type="entry name" value="DNA methylase specificity domain"/>
    <property type="match status" value="2"/>
</dbReference>
<dbReference type="Pfam" id="PF01420">
    <property type="entry name" value="Methylase_S"/>
    <property type="match status" value="2"/>
</dbReference>
<dbReference type="KEGG" id="sphu:SPPYR_2081"/>
<evidence type="ECO:0000313" key="5">
    <source>
        <dbReference type="EMBL" id="SBV33201.1"/>
    </source>
</evidence>
<name>A0A1Y5PT91_9SPHN</name>
<dbReference type="EMBL" id="LT598653">
    <property type="protein sequence ID" value="SBV33201.1"/>
    <property type="molecule type" value="Genomic_DNA"/>
</dbReference>
<dbReference type="InterPro" id="IPR044946">
    <property type="entry name" value="Restrct_endonuc_typeI_TRD_sf"/>
</dbReference>
<sequence length="412" mass="44012">MSCDVAEVDRDVDGFPDAWRSLRLGDVARLGGGTTPARGEAEYWDGASVPWVTPSDITSLPTGVSTIASTERMVSDRALAECSLPLNPPGTVLMTSRATIGFAAINSVPMTTNQGFITFTTGRDLDAAFLLQWLIAQRPNLVAAAGGSTFKELSRGTAKLLPIDLPPLDEQRRIAEVLQSVDEAITTAQAALTANESVHRLLLDALFGICFSAKDSGKAATIGQVCERVTYGFTNPMPTTDEGPWMLTAANVRHGWIDYNSARHTSPAAYSNDISDKSRPPVGAVLVTKDGTLGRVARVDRGDVCINQSVAVLIPSAKEIDGSFLSYLLQCPTGQERMLADSGGSSVKHIYISKLAELPFALPPMDVQQERTVLAKESEHAVREQASAVEALSVLKSELMSDLLSGRVRVPA</sequence>
<dbReference type="AlphaFoldDB" id="A0A1Y5PT91"/>
<organism evidence="5">
    <name type="scientific">uncultured Sphingopyxis sp</name>
    <dbReference type="NCBI Taxonomy" id="310581"/>
    <lineage>
        <taxon>Bacteria</taxon>
        <taxon>Pseudomonadati</taxon>
        <taxon>Pseudomonadota</taxon>
        <taxon>Alphaproteobacteria</taxon>
        <taxon>Sphingomonadales</taxon>
        <taxon>Sphingomonadaceae</taxon>
        <taxon>Sphingopyxis</taxon>
        <taxon>environmental samples</taxon>
    </lineage>
</organism>
<dbReference type="Gene3D" id="3.90.220.20">
    <property type="entry name" value="DNA methylase specificity domains"/>
    <property type="match status" value="2"/>
</dbReference>
<dbReference type="GO" id="GO:0003677">
    <property type="term" value="F:DNA binding"/>
    <property type="evidence" value="ECO:0007669"/>
    <property type="project" value="UniProtKB-KW"/>
</dbReference>
<comment type="similarity">
    <text evidence="1">Belongs to the type-I restriction system S methylase family.</text>
</comment>
<accession>A0A1Y5PT91</accession>
<protein>
    <submittedName>
        <fullName evidence="5">Putative Restriction modification system DNA specificity domain</fullName>
    </submittedName>
</protein>
<dbReference type="PANTHER" id="PTHR30408:SF12">
    <property type="entry name" value="TYPE I RESTRICTION ENZYME MJAVIII SPECIFICITY SUBUNIT"/>
    <property type="match status" value="1"/>
</dbReference>
<dbReference type="InterPro" id="IPR052021">
    <property type="entry name" value="Type-I_RS_S_subunit"/>
</dbReference>
<keyword evidence="3" id="KW-0238">DNA-binding</keyword>
<keyword evidence="2" id="KW-0680">Restriction system</keyword>
<dbReference type="CDD" id="cd17273">
    <property type="entry name" value="RMtype1_S_EcoJA69PI-TRD1-CR1_like"/>
    <property type="match status" value="1"/>
</dbReference>
<evidence type="ECO:0000256" key="2">
    <source>
        <dbReference type="ARBA" id="ARBA00022747"/>
    </source>
</evidence>
<evidence type="ECO:0000259" key="4">
    <source>
        <dbReference type="Pfam" id="PF01420"/>
    </source>
</evidence>
<dbReference type="InterPro" id="IPR000055">
    <property type="entry name" value="Restrct_endonuc_typeI_TRD"/>
</dbReference>
<gene>
    <name evidence="5" type="ORF">SPPYR_2081</name>
</gene>
<dbReference type="PANTHER" id="PTHR30408">
    <property type="entry name" value="TYPE-1 RESTRICTION ENZYME ECOKI SPECIFICITY PROTEIN"/>
    <property type="match status" value="1"/>
</dbReference>
<evidence type="ECO:0000256" key="1">
    <source>
        <dbReference type="ARBA" id="ARBA00010923"/>
    </source>
</evidence>